<dbReference type="GO" id="GO:0008270">
    <property type="term" value="F:zinc ion binding"/>
    <property type="evidence" value="ECO:0007669"/>
    <property type="project" value="UniProtKB-KW"/>
</dbReference>
<dbReference type="InterPro" id="IPR001878">
    <property type="entry name" value="Znf_CCHC"/>
</dbReference>
<dbReference type="GO" id="GO:0003724">
    <property type="term" value="F:RNA helicase activity"/>
    <property type="evidence" value="ECO:0000318"/>
    <property type="project" value="GO_Central"/>
</dbReference>
<keyword evidence="1" id="KW-0862">Zinc</keyword>
<dbReference type="STRING" id="10228.B3S4L3"/>
<evidence type="ECO:0000256" key="2">
    <source>
        <dbReference type="SAM" id="MobiDB-lite"/>
    </source>
</evidence>
<dbReference type="GO" id="GO:0003729">
    <property type="term" value="F:mRNA binding"/>
    <property type="evidence" value="ECO:0000318"/>
    <property type="project" value="GO_Central"/>
</dbReference>
<name>B3S4L3_TRIAD</name>
<dbReference type="KEGG" id="tad:TRIADDRAFT_59127"/>
<dbReference type="SMART" id="SM00343">
    <property type="entry name" value="ZnF_C2HC"/>
    <property type="match status" value="1"/>
</dbReference>
<dbReference type="EMBL" id="DS985249">
    <property type="protein sequence ID" value="EDV22489.1"/>
    <property type="molecule type" value="Genomic_DNA"/>
</dbReference>
<feature type="region of interest" description="Disordered" evidence="2">
    <location>
        <begin position="61"/>
        <end position="115"/>
    </location>
</feature>
<organism evidence="4 5">
    <name type="scientific">Trichoplax adhaerens</name>
    <name type="common">Trichoplax reptans</name>
    <dbReference type="NCBI Taxonomy" id="10228"/>
    <lineage>
        <taxon>Eukaryota</taxon>
        <taxon>Metazoa</taxon>
        <taxon>Placozoa</taxon>
        <taxon>Uniplacotomia</taxon>
        <taxon>Trichoplacea</taxon>
        <taxon>Trichoplacidae</taxon>
        <taxon>Trichoplax</taxon>
    </lineage>
</organism>
<dbReference type="OMA" id="MINATWS"/>
<dbReference type="HOGENOM" id="CLU_630732_0_0_1"/>
<feature type="compositionally biased region" description="Polar residues" evidence="2">
    <location>
        <begin position="90"/>
        <end position="100"/>
    </location>
</feature>
<dbReference type="PANTHER" id="PTHR48453">
    <property type="entry name" value="CCHC-TYPE DOMAIN-CONTAINING PROTEIN"/>
    <property type="match status" value="1"/>
</dbReference>
<dbReference type="PANTHER" id="PTHR48453:SF1">
    <property type="entry name" value="CCHC-TYPE DOMAIN-CONTAINING PROTEIN"/>
    <property type="match status" value="1"/>
</dbReference>
<accession>B3S4L3</accession>
<evidence type="ECO:0000259" key="3">
    <source>
        <dbReference type="PROSITE" id="PS50158"/>
    </source>
</evidence>
<dbReference type="AlphaFoldDB" id="B3S4L3"/>
<dbReference type="OrthoDB" id="10070154at2759"/>
<dbReference type="SUPFAM" id="SSF57756">
    <property type="entry name" value="Retrovirus zinc finger-like domains"/>
    <property type="match status" value="1"/>
</dbReference>
<evidence type="ECO:0000313" key="4">
    <source>
        <dbReference type="EMBL" id="EDV22489.1"/>
    </source>
</evidence>
<dbReference type="CTD" id="6756246"/>
<dbReference type="Pfam" id="PF00098">
    <property type="entry name" value="zf-CCHC"/>
    <property type="match status" value="1"/>
</dbReference>
<keyword evidence="1" id="KW-0479">Metal-binding</keyword>
<dbReference type="Gene3D" id="4.10.60.10">
    <property type="entry name" value="Zinc finger, CCHC-type"/>
    <property type="match status" value="1"/>
</dbReference>
<dbReference type="InParanoid" id="B3S4L3"/>
<dbReference type="eggNOG" id="ENOG502S5KT">
    <property type="taxonomic scope" value="Eukaryota"/>
</dbReference>
<gene>
    <name evidence="4" type="ORF">TRIADDRAFT_59127</name>
</gene>
<dbReference type="RefSeq" id="XP_002115033.1">
    <property type="nucleotide sequence ID" value="XM_002114997.1"/>
</dbReference>
<dbReference type="InterPro" id="IPR036875">
    <property type="entry name" value="Znf_CCHC_sf"/>
</dbReference>
<proteinExistence type="predicted"/>
<keyword evidence="1" id="KW-0863">Zinc-finger</keyword>
<feature type="compositionally biased region" description="Basic residues" evidence="2">
    <location>
        <begin position="75"/>
        <end position="89"/>
    </location>
</feature>
<reference evidence="4 5" key="1">
    <citation type="journal article" date="2008" name="Nature">
        <title>The Trichoplax genome and the nature of placozoans.</title>
        <authorList>
            <person name="Srivastava M."/>
            <person name="Begovic E."/>
            <person name="Chapman J."/>
            <person name="Putnam N.H."/>
            <person name="Hellsten U."/>
            <person name="Kawashima T."/>
            <person name="Kuo A."/>
            <person name="Mitros T."/>
            <person name="Salamov A."/>
            <person name="Carpenter M.L."/>
            <person name="Signorovitch A.Y."/>
            <person name="Moreno M.A."/>
            <person name="Kamm K."/>
            <person name="Grimwood J."/>
            <person name="Schmutz J."/>
            <person name="Shapiro H."/>
            <person name="Grigoriev I.V."/>
            <person name="Buss L.W."/>
            <person name="Schierwater B."/>
            <person name="Dellaporta S.L."/>
            <person name="Rokhsar D.S."/>
        </authorList>
    </citation>
    <scope>NUCLEOTIDE SEQUENCE [LARGE SCALE GENOMIC DNA]</scope>
    <source>
        <strain evidence="4 5">Grell-BS-1999</strain>
    </source>
</reference>
<dbReference type="Proteomes" id="UP000009022">
    <property type="component" value="Unassembled WGS sequence"/>
</dbReference>
<dbReference type="GeneID" id="6756246"/>
<dbReference type="Gene3D" id="3.30.40.10">
    <property type="entry name" value="Zinc/RING finger domain, C3HC4 (zinc finger)"/>
    <property type="match status" value="1"/>
</dbReference>
<evidence type="ECO:0000256" key="1">
    <source>
        <dbReference type="PROSITE-ProRule" id="PRU00047"/>
    </source>
</evidence>
<dbReference type="InterPro" id="IPR013083">
    <property type="entry name" value="Znf_RING/FYVE/PHD"/>
</dbReference>
<evidence type="ECO:0000313" key="5">
    <source>
        <dbReference type="Proteomes" id="UP000009022"/>
    </source>
</evidence>
<protein>
    <recommendedName>
        <fullName evidence="3">CCHC-type domain-containing protein</fullName>
    </recommendedName>
</protein>
<keyword evidence="5" id="KW-1185">Reference proteome</keyword>
<feature type="domain" description="CCHC-type" evidence="3">
    <location>
        <begin position="225"/>
        <end position="239"/>
    </location>
</feature>
<dbReference type="PROSITE" id="PS50158">
    <property type="entry name" value="ZF_CCHC"/>
    <property type="match status" value="1"/>
</dbReference>
<dbReference type="PhylomeDB" id="B3S4L3"/>
<sequence>MALHKQKAYMYAKEFNLRSIRDNLQAYNLVTRQFDQRDIESNVNIHRLDKGKVYGSLITMQRHPLMDTKESTPTVKRKQRRRKRRKKNSGTKTVTNSDNTGMKPVGSTESHVKNHKEHLKLPDIFRSGTTAIEMESENFAKVTPNDDTEIRSSYFGLVSYSSSSNEASDACESCNNFSNDRIASVCRPKSEIRTSGKTETSSETEEYDFTNNNWRKSHSNLSSFKCWKCKRIGHLANDCTVTPNIDRSLPLASNNNSYQRGINTFNKRHASSKLIHLYRKCRKIRKLKDPSCIRCGTDTNVALCLDCDTMFCDGNGHLVDHLLEHPDHNKLFSFKLRRLIKCCKPTCDIIDIYKLRKCSICLDKFSSRHYSMINALWSQTGIRNMPNAVCCEDHFEWHRMNCGTISEEMFADQKLLEKKKSSGNGFVSEFFF</sequence>